<name>A0ABX8TMG3_9CAUL</name>
<keyword evidence="1" id="KW-0614">Plasmid</keyword>
<protein>
    <submittedName>
        <fullName evidence="1">Uncharacterized protein</fullName>
    </submittedName>
</protein>
<sequence length="265" mass="29225">MAKAKTKVEAPVVEIIPDPVCEQLVALGLVPNSYHLDLNRGLTVPAEFRVSAPWNLPSRLFQFPIEVGELDCNGQRRIGLMHPGMRTHPYIRHVEDLMGLSISEVGAPNLAGYSKCRIATWWHAVDLMSEQHWKDLLETRQFTTDDDIIRAVELALSGNRITPLTARSVMRAVGVETSEDALALLCKFAEPQEVVCDGVTSWPVNRGSGSPQDRAWGIILAIEAGWLKFRACGFIGWSELGRSRYEQGPGAVFVETPSGQGAFAF</sequence>
<accession>A0ABX8TMG3</accession>
<reference evidence="1 2" key="1">
    <citation type="submission" date="2021-07" db="EMBL/GenBank/DDBJ databases">
        <title>Isolation and characterization of bacteria from a gold mining with a capacity of golden bioaccumulation.</title>
        <authorList>
            <person name="Yang X.J."/>
        </authorList>
    </citation>
    <scope>NUCLEOTIDE SEQUENCE [LARGE SCALE GENOMIC DNA]</scope>
    <source>
        <strain evidence="1 2">Au29</strain>
        <plasmid evidence="1 2">unnamed1</plasmid>
    </source>
</reference>
<dbReference type="Proteomes" id="UP000824334">
    <property type="component" value="Plasmid unnamed1"/>
</dbReference>
<geneLocation type="plasmid" evidence="1 2">
    <name>unnamed1</name>
</geneLocation>
<keyword evidence="2" id="KW-1185">Reference proteome</keyword>
<dbReference type="GeneID" id="94377268"/>
<proteinExistence type="predicted"/>
<evidence type="ECO:0000313" key="1">
    <source>
        <dbReference type="EMBL" id="QYC12413.1"/>
    </source>
</evidence>
<evidence type="ECO:0000313" key="2">
    <source>
        <dbReference type="Proteomes" id="UP000824334"/>
    </source>
</evidence>
<dbReference type="EMBL" id="CP080035">
    <property type="protein sequence ID" value="QYC12413.1"/>
    <property type="molecule type" value="Genomic_DNA"/>
</dbReference>
<dbReference type="RefSeq" id="WP_219373724.1">
    <property type="nucleotide sequence ID" value="NZ_CP080035.1"/>
</dbReference>
<gene>
    <name evidence="1" type="ORF">KWG56_18390</name>
</gene>
<organism evidence="1 2">
    <name type="scientific">Brevundimonas nasdae</name>
    <dbReference type="NCBI Taxonomy" id="172043"/>
    <lineage>
        <taxon>Bacteria</taxon>
        <taxon>Pseudomonadati</taxon>
        <taxon>Pseudomonadota</taxon>
        <taxon>Alphaproteobacteria</taxon>
        <taxon>Caulobacterales</taxon>
        <taxon>Caulobacteraceae</taxon>
        <taxon>Brevundimonas</taxon>
    </lineage>
</organism>